<proteinExistence type="predicted"/>
<dbReference type="Proteomes" id="UP000799772">
    <property type="component" value="Unassembled WGS sequence"/>
</dbReference>
<dbReference type="InterPro" id="IPR052897">
    <property type="entry name" value="Sec-Metab_Biosynth_Hydrolase"/>
</dbReference>
<accession>A0A9P4I3P9</accession>
<dbReference type="PANTHER" id="PTHR37017">
    <property type="entry name" value="AB HYDROLASE-1 DOMAIN-CONTAINING PROTEIN-RELATED"/>
    <property type="match status" value="1"/>
</dbReference>
<dbReference type="AlphaFoldDB" id="A0A9P4I3P9"/>
<dbReference type="EMBL" id="ML978134">
    <property type="protein sequence ID" value="KAF2094415.1"/>
    <property type="molecule type" value="Genomic_DNA"/>
</dbReference>
<comment type="caution">
    <text evidence="2">The sequence shown here is derived from an EMBL/GenBank/DDBJ whole genome shotgun (WGS) entry which is preliminary data.</text>
</comment>
<dbReference type="Pfam" id="PF12697">
    <property type="entry name" value="Abhydrolase_6"/>
    <property type="match status" value="1"/>
</dbReference>
<dbReference type="Gene3D" id="3.40.50.1820">
    <property type="entry name" value="alpha/beta hydrolase"/>
    <property type="match status" value="1"/>
</dbReference>
<dbReference type="OrthoDB" id="1263307at2759"/>
<protein>
    <submittedName>
        <fullName evidence="2">Alpha/beta-hydrolase</fullName>
    </submittedName>
</protein>
<organism evidence="2 3">
    <name type="scientific">Rhizodiscina lignyota</name>
    <dbReference type="NCBI Taxonomy" id="1504668"/>
    <lineage>
        <taxon>Eukaryota</taxon>
        <taxon>Fungi</taxon>
        <taxon>Dikarya</taxon>
        <taxon>Ascomycota</taxon>
        <taxon>Pezizomycotina</taxon>
        <taxon>Dothideomycetes</taxon>
        <taxon>Pleosporomycetidae</taxon>
        <taxon>Aulographales</taxon>
        <taxon>Rhizodiscinaceae</taxon>
        <taxon>Rhizodiscina</taxon>
    </lineage>
</organism>
<keyword evidence="3" id="KW-1185">Reference proteome</keyword>
<feature type="domain" description="AB hydrolase-1" evidence="1">
    <location>
        <begin position="7"/>
        <end position="242"/>
    </location>
</feature>
<gene>
    <name evidence="2" type="ORF">NA57DRAFT_80224</name>
</gene>
<dbReference type="InterPro" id="IPR029058">
    <property type="entry name" value="AB_hydrolase_fold"/>
</dbReference>
<evidence type="ECO:0000313" key="3">
    <source>
        <dbReference type="Proteomes" id="UP000799772"/>
    </source>
</evidence>
<dbReference type="PANTHER" id="PTHR37017:SF11">
    <property type="entry name" value="ESTERASE_LIPASE_THIOESTERASE DOMAIN-CONTAINING PROTEIN"/>
    <property type="match status" value="1"/>
</dbReference>
<sequence length="259" mass="27684">MPPKPHIVLIHGAYHDSSTWSLLEPLLNNAGYETSALDLPSVGAEPPLTTIAPDVEYVRSVITPMVEAGKSVVVVLHSYSGIIGTTSLSGLTAEHRSAQKLPGGVTALVYLCAWMLDVGQSTVEMGGGRGGKLGPAAVRNDGKHLWHLKPIEAFYHDIPREEAEARASKLRHHSAQTLQAKVEHAAWKEVPVTYLVCRNDVTIPAEHQWACIKQAKGKGAQVTVAECDSGHSPMLSMPALVCKVVKGAAGEEFAPVARL</sequence>
<dbReference type="SUPFAM" id="SSF53474">
    <property type="entry name" value="alpha/beta-Hydrolases"/>
    <property type="match status" value="1"/>
</dbReference>
<dbReference type="InterPro" id="IPR000073">
    <property type="entry name" value="AB_hydrolase_1"/>
</dbReference>
<reference evidence="2" key="1">
    <citation type="journal article" date="2020" name="Stud. Mycol.">
        <title>101 Dothideomycetes genomes: a test case for predicting lifestyles and emergence of pathogens.</title>
        <authorList>
            <person name="Haridas S."/>
            <person name="Albert R."/>
            <person name="Binder M."/>
            <person name="Bloem J."/>
            <person name="Labutti K."/>
            <person name="Salamov A."/>
            <person name="Andreopoulos B."/>
            <person name="Baker S."/>
            <person name="Barry K."/>
            <person name="Bills G."/>
            <person name="Bluhm B."/>
            <person name="Cannon C."/>
            <person name="Castanera R."/>
            <person name="Culley D."/>
            <person name="Daum C."/>
            <person name="Ezra D."/>
            <person name="Gonzalez J."/>
            <person name="Henrissat B."/>
            <person name="Kuo A."/>
            <person name="Liang C."/>
            <person name="Lipzen A."/>
            <person name="Lutzoni F."/>
            <person name="Magnuson J."/>
            <person name="Mondo S."/>
            <person name="Nolan M."/>
            <person name="Ohm R."/>
            <person name="Pangilinan J."/>
            <person name="Park H.-J."/>
            <person name="Ramirez L."/>
            <person name="Alfaro M."/>
            <person name="Sun H."/>
            <person name="Tritt A."/>
            <person name="Yoshinaga Y."/>
            <person name="Zwiers L.-H."/>
            <person name="Turgeon B."/>
            <person name="Goodwin S."/>
            <person name="Spatafora J."/>
            <person name="Crous P."/>
            <person name="Grigoriev I."/>
        </authorList>
    </citation>
    <scope>NUCLEOTIDE SEQUENCE</scope>
    <source>
        <strain evidence="2">CBS 133067</strain>
    </source>
</reference>
<name>A0A9P4I3P9_9PEZI</name>
<evidence type="ECO:0000313" key="2">
    <source>
        <dbReference type="EMBL" id="KAF2094415.1"/>
    </source>
</evidence>
<evidence type="ECO:0000259" key="1">
    <source>
        <dbReference type="Pfam" id="PF12697"/>
    </source>
</evidence>